<protein>
    <submittedName>
        <fullName evidence="1">Uncharacterized protein</fullName>
    </submittedName>
</protein>
<proteinExistence type="predicted"/>
<accession>A0A3D2X2S9</accession>
<evidence type="ECO:0000313" key="2">
    <source>
        <dbReference type="Proteomes" id="UP000262969"/>
    </source>
</evidence>
<dbReference type="EMBL" id="DPVV01000115">
    <property type="protein sequence ID" value="HCL01412.1"/>
    <property type="molecule type" value="Genomic_DNA"/>
</dbReference>
<comment type="caution">
    <text evidence="1">The sequence shown here is derived from an EMBL/GenBank/DDBJ whole genome shotgun (WGS) entry which is preliminary data.</text>
</comment>
<dbReference type="Proteomes" id="UP000262969">
    <property type="component" value="Unassembled WGS sequence"/>
</dbReference>
<sequence>MRKSTHKVALISIISLIIIVLCGCDQSSPTIVNGEFPIHFTYELNGNIYDIEDTVICEFSGFDVSGGFGKMRTWDEYLKSGTNRISILTAKNVHSVLDSARVDTEIEIFLDYGQGDYYMDDPNASSLTHGKPHVCYVETYDASPKERHHYATALTDKQLQEYFGIKIINFTFSPPIDNTFK</sequence>
<name>A0A3D2X2S9_9FIRM</name>
<reference evidence="1 2" key="1">
    <citation type="journal article" date="2018" name="Nat. Biotechnol.">
        <title>A standardized bacterial taxonomy based on genome phylogeny substantially revises the tree of life.</title>
        <authorList>
            <person name="Parks D.H."/>
            <person name="Chuvochina M."/>
            <person name="Waite D.W."/>
            <person name="Rinke C."/>
            <person name="Skarshewski A."/>
            <person name="Chaumeil P.A."/>
            <person name="Hugenholtz P."/>
        </authorList>
    </citation>
    <scope>NUCLEOTIDE SEQUENCE [LARGE SCALE GENOMIC DNA]</scope>
    <source>
        <strain evidence="1">UBA11728</strain>
    </source>
</reference>
<organism evidence="1 2">
    <name type="scientific">Lachnoclostridium phytofermentans</name>
    <dbReference type="NCBI Taxonomy" id="66219"/>
    <lineage>
        <taxon>Bacteria</taxon>
        <taxon>Bacillati</taxon>
        <taxon>Bacillota</taxon>
        <taxon>Clostridia</taxon>
        <taxon>Lachnospirales</taxon>
        <taxon>Lachnospiraceae</taxon>
    </lineage>
</organism>
<gene>
    <name evidence="1" type="ORF">DHW61_03200</name>
</gene>
<dbReference type="PROSITE" id="PS51257">
    <property type="entry name" value="PROKAR_LIPOPROTEIN"/>
    <property type="match status" value="1"/>
</dbReference>
<evidence type="ECO:0000313" key="1">
    <source>
        <dbReference type="EMBL" id="HCL01412.1"/>
    </source>
</evidence>
<dbReference type="AlphaFoldDB" id="A0A3D2X2S9"/>